<feature type="transmembrane region" description="Helical" evidence="1">
    <location>
        <begin position="153"/>
        <end position="180"/>
    </location>
</feature>
<sequence length="215" mass="25362">MLENLNLYIVYLALLSAIPGIFFYFKLPSNKAKSILFFIWIAFFIDFIGENFTKWTGLVRFPIYNLYILISFSYYIFLLKSLLAKIKNQKIALSFLVVFIGVYFINIIFIQNNLVTTFTNVFAIGVIMILFLSCLYLFEIFSSENILNFKKSIYFWFILGILAFHVPILPYMLAIDFFLIENNNTIFNFVLFILNLLMHSCFLIGFICSEKKYNY</sequence>
<keyword evidence="1" id="KW-0812">Transmembrane</keyword>
<dbReference type="AlphaFoldDB" id="A0A1H6VE63"/>
<keyword evidence="3" id="KW-1185">Reference proteome</keyword>
<feature type="transmembrane region" description="Helical" evidence="1">
    <location>
        <begin position="32"/>
        <end position="49"/>
    </location>
</feature>
<gene>
    <name evidence="2" type="ORF">SAMN05660918_2203</name>
</gene>
<dbReference type="RefSeq" id="WP_091313095.1">
    <property type="nucleotide sequence ID" value="NZ_CBCSJU010000006.1"/>
</dbReference>
<feature type="transmembrane region" description="Helical" evidence="1">
    <location>
        <begin position="186"/>
        <end position="208"/>
    </location>
</feature>
<keyword evidence="1" id="KW-0472">Membrane</keyword>
<evidence type="ECO:0000313" key="3">
    <source>
        <dbReference type="Proteomes" id="UP000199702"/>
    </source>
</evidence>
<evidence type="ECO:0008006" key="4">
    <source>
        <dbReference type="Google" id="ProtNLM"/>
    </source>
</evidence>
<dbReference type="STRING" id="402734.SAMN05660918_2203"/>
<proteinExistence type="predicted"/>
<evidence type="ECO:0000313" key="2">
    <source>
        <dbReference type="EMBL" id="SEJ02871.1"/>
    </source>
</evidence>
<dbReference type="OrthoDB" id="1453530at2"/>
<evidence type="ECO:0000256" key="1">
    <source>
        <dbReference type="SAM" id="Phobius"/>
    </source>
</evidence>
<feature type="transmembrane region" description="Helical" evidence="1">
    <location>
        <begin position="91"/>
        <end position="110"/>
    </location>
</feature>
<protein>
    <recommendedName>
        <fullName evidence="4">YhhN-like protein</fullName>
    </recommendedName>
</protein>
<keyword evidence="1" id="KW-1133">Transmembrane helix</keyword>
<feature type="transmembrane region" description="Helical" evidence="1">
    <location>
        <begin position="6"/>
        <end position="25"/>
    </location>
</feature>
<dbReference type="Proteomes" id="UP000199702">
    <property type="component" value="Unassembled WGS sequence"/>
</dbReference>
<feature type="transmembrane region" description="Helical" evidence="1">
    <location>
        <begin position="122"/>
        <end position="141"/>
    </location>
</feature>
<reference evidence="3" key="1">
    <citation type="submission" date="2016-10" db="EMBL/GenBank/DDBJ databases">
        <authorList>
            <person name="Varghese N."/>
            <person name="Submissions S."/>
        </authorList>
    </citation>
    <scope>NUCLEOTIDE SEQUENCE [LARGE SCALE GENOMIC DNA]</scope>
    <source>
        <strain evidence="3">DSM 17934</strain>
    </source>
</reference>
<feature type="transmembrane region" description="Helical" evidence="1">
    <location>
        <begin position="61"/>
        <end position="79"/>
    </location>
</feature>
<dbReference type="EMBL" id="FNYA01000005">
    <property type="protein sequence ID" value="SEJ02871.1"/>
    <property type="molecule type" value="Genomic_DNA"/>
</dbReference>
<name>A0A1H6VE63_9FLAO</name>
<organism evidence="2 3">
    <name type="scientific">Flavobacterium terrigena</name>
    <dbReference type="NCBI Taxonomy" id="402734"/>
    <lineage>
        <taxon>Bacteria</taxon>
        <taxon>Pseudomonadati</taxon>
        <taxon>Bacteroidota</taxon>
        <taxon>Flavobacteriia</taxon>
        <taxon>Flavobacteriales</taxon>
        <taxon>Flavobacteriaceae</taxon>
        <taxon>Flavobacterium</taxon>
    </lineage>
</organism>
<accession>A0A1H6VE63</accession>